<name>A0A1L9REI5_ASPWE</name>
<gene>
    <name evidence="4" type="ORF">ASPWEDRAFT_43406</name>
</gene>
<dbReference type="STRING" id="1073089.A0A1L9REI5"/>
<keyword evidence="2" id="KW-1133">Transmembrane helix</keyword>
<feature type="compositionally biased region" description="Low complexity" evidence="1">
    <location>
        <begin position="64"/>
        <end position="154"/>
    </location>
</feature>
<dbReference type="VEuPathDB" id="FungiDB:ASPWEDRAFT_43406"/>
<accession>A0A1L9REI5</accession>
<dbReference type="EMBL" id="KV878214">
    <property type="protein sequence ID" value="OJJ33332.1"/>
    <property type="molecule type" value="Genomic_DNA"/>
</dbReference>
<dbReference type="RefSeq" id="XP_040687009.1">
    <property type="nucleotide sequence ID" value="XM_040836020.1"/>
</dbReference>
<sequence>MKKLSILFVFLSLALLGLSHPYAAATPAQPAARTADLPAPTAAPELINSDDQKPWIIQKRDSSDTTTESESSTSTTDSTTSETSTSTSETSTSDTTTSDTSTTSSTTSTTSTSSTSTTTSSSSSTTSSSSSSTTSSTSTTSSSSTTTSSSATATSTTIAAEAERDHKGTIAAIATFSSLGFIFVVGCLAAYWRKKVKERRIAEQQELLQAGSSAYSMVPLSEGAGKSTSEVKLDRMSMMFATEPRPEEQLAFRASNPMLDQYHQQQQYGDGVGYGRPLSGPPQLYDQHAPLAASQEDYRPSSSRV</sequence>
<dbReference type="Proteomes" id="UP000184383">
    <property type="component" value="Unassembled WGS sequence"/>
</dbReference>
<evidence type="ECO:0000256" key="2">
    <source>
        <dbReference type="SAM" id="Phobius"/>
    </source>
</evidence>
<feature type="chain" id="PRO_5012092370" description="Mid2 domain-containing protein" evidence="3">
    <location>
        <begin position="20"/>
        <end position="305"/>
    </location>
</feature>
<keyword evidence="3" id="KW-0732">Signal</keyword>
<feature type="compositionally biased region" description="Basic and acidic residues" evidence="1">
    <location>
        <begin position="50"/>
        <end position="63"/>
    </location>
</feature>
<evidence type="ECO:0008006" key="6">
    <source>
        <dbReference type="Google" id="ProtNLM"/>
    </source>
</evidence>
<dbReference type="AlphaFoldDB" id="A0A1L9REI5"/>
<dbReference type="GeneID" id="63751868"/>
<keyword evidence="2" id="KW-0812">Transmembrane</keyword>
<protein>
    <recommendedName>
        <fullName evidence="6">Mid2 domain-containing protein</fullName>
    </recommendedName>
</protein>
<feature type="region of interest" description="Disordered" evidence="1">
    <location>
        <begin position="42"/>
        <end position="154"/>
    </location>
</feature>
<evidence type="ECO:0000313" key="5">
    <source>
        <dbReference type="Proteomes" id="UP000184383"/>
    </source>
</evidence>
<feature type="signal peptide" evidence="3">
    <location>
        <begin position="1"/>
        <end position="19"/>
    </location>
</feature>
<feature type="transmembrane region" description="Helical" evidence="2">
    <location>
        <begin position="170"/>
        <end position="192"/>
    </location>
</feature>
<organism evidence="4 5">
    <name type="scientific">Aspergillus wentii DTO 134E9</name>
    <dbReference type="NCBI Taxonomy" id="1073089"/>
    <lineage>
        <taxon>Eukaryota</taxon>
        <taxon>Fungi</taxon>
        <taxon>Dikarya</taxon>
        <taxon>Ascomycota</taxon>
        <taxon>Pezizomycotina</taxon>
        <taxon>Eurotiomycetes</taxon>
        <taxon>Eurotiomycetidae</taxon>
        <taxon>Eurotiales</taxon>
        <taxon>Aspergillaceae</taxon>
        <taxon>Aspergillus</taxon>
        <taxon>Aspergillus subgen. Cremei</taxon>
    </lineage>
</organism>
<evidence type="ECO:0000256" key="3">
    <source>
        <dbReference type="SAM" id="SignalP"/>
    </source>
</evidence>
<feature type="region of interest" description="Disordered" evidence="1">
    <location>
        <begin position="265"/>
        <end position="305"/>
    </location>
</feature>
<proteinExistence type="predicted"/>
<keyword evidence="5" id="KW-1185">Reference proteome</keyword>
<evidence type="ECO:0000313" key="4">
    <source>
        <dbReference type="EMBL" id="OJJ33332.1"/>
    </source>
</evidence>
<keyword evidence="2" id="KW-0472">Membrane</keyword>
<reference evidence="5" key="1">
    <citation type="journal article" date="2017" name="Genome Biol.">
        <title>Comparative genomics reveals high biological diversity and specific adaptations in the industrially and medically important fungal genus Aspergillus.</title>
        <authorList>
            <person name="de Vries R.P."/>
            <person name="Riley R."/>
            <person name="Wiebenga A."/>
            <person name="Aguilar-Osorio G."/>
            <person name="Amillis S."/>
            <person name="Uchima C.A."/>
            <person name="Anderluh G."/>
            <person name="Asadollahi M."/>
            <person name="Askin M."/>
            <person name="Barry K."/>
            <person name="Battaglia E."/>
            <person name="Bayram O."/>
            <person name="Benocci T."/>
            <person name="Braus-Stromeyer S.A."/>
            <person name="Caldana C."/>
            <person name="Canovas D."/>
            <person name="Cerqueira G.C."/>
            <person name="Chen F."/>
            <person name="Chen W."/>
            <person name="Choi C."/>
            <person name="Clum A."/>
            <person name="Dos Santos R.A."/>
            <person name="Damasio A.R."/>
            <person name="Diallinas G."/>
            <person name="Emri T."/>
            <person name="Fekete E."/>
            <person name="Flipphi M."/>
            <person name="Freyberg S."/>
            <person name="Gallo A."/>
            <person name="Gournas C."/>
            <person name="Habgood R."/>
            <person name="Hainaut M."/>
            <person name="Harispe M.L."/>
            <person name="Henrissat B."/>
            <person name="Hilden K.S."/>
            <person name="Hope R."/>
            <person name="Hossain A."/>
            <person name="Karabika E."/>
            <person name="Karaffa L."/>
            <person name="Karanyi Z."/>
            <person name="Krasevec N."/>
            <person name="Kuo A."/>
            <person name="Kusch H."/>
            <person name="LaButti K."/>
            <person name="Lagendijk E.L."/>
            <person name="Lapidus A."/>
            <person name="Levasseur A."/>
            <person name="Lindquist E."/>
            <person name="Lipzen A."/>
            <person name="Logrieco A.F."/>
            <person name="MacCabe A."/>
            <person name="Maekelae M.R."/>
            <person name="Malavazi I."/>
            <person name="Melin P."/>
            <person name="Meyer V."/>
            <person name="Mielnichuk N."/>
            <person name="Miskei M."/>
            <person name="Molnar A.P."/>
            <person name="Mule G."/>
            <person name="Ngan C.Y."/>
            <person name="Orejas M."/>
            <person name="Orosz E."/>
            <person name="Ouedraogo J.P."/>
            <person name="Overkamp K.M."/>
            <person name="Park H.-S."/>
            <person name="Perrone G."/>
            <person name="Piumi F."/>
            <person name="Punt P.J."/>
            <person name="Ram A.F."/>
            <person name="Ramon A."/>
            <person name="Rauscher S."/>
            <person name="Record E."/>
            <person name="Riano-Pachon D.M."/>
            <person name="Robert V."/>
            <person name="Roehrig J."/>
            <person name="Ruller R."/>
            <person name="Salamov A."/>
            <person name="Salih N.S."/>
            <person name="Samson R.A."/>
            <person name="Sandor E."/>
            <person name="Sanguinetti M."/>
            <person name="Schuetze T."/>
            <person name="Sepcic K."/>
            <person name="Shelest E."/>
            <person name="Sherlock G."/>
            <person name="Sophianopoulou V."/>
            <person name="Squina F.M."/>
            <person name="Sun H."/>
            <person name="Susca A."/>
            <person name="Todd R.B."/>
            <person name="Tsang A."/>
            <person name="Unkles S.E."/>
            <person name="van de Wiele N."/>
            <person name="van Rossen-Uffink D."/>
            <person name="Oliveira J.V."/>
            <person name="Vesth T.C."/>
            <person name="Visser J."/>
            <person name="Yu J.-H."/>
            <person name="Zhou M."/>
            <person name="Andersen M.R."/>
            <person name="Archer D.B."/>
            <person name="Baker S.E."/>
            <person name="Benoit I."/>
            <person name="Brakhage A.A."/>
            <person name="Braus G.H."/>
            <person name="Fischer R."/>
            <person name="Frisvad J.C."/>
            <person name="Goldman G.H."/>
            <person name="Houbraken J."/>
            <person name="Oakley B."/>
            <person name="Pocsi I."/>
            <person name="Scazzocchio C."/>
            <person name="Seiboth B."/>
            <person name="vanKuyk P.A."/>
            <person name="Wortman J."/>
            <person name="Dyer P.S."/>
            <person name="Grigoriev I.V."/>
        </authorList>
    </citation>
    <scope>NUCLEOTIDE SEQUENCE [LARGE SCALE GENOMIC DNA]</scope>
    <source>
        <strain evidence="5">DTO 134E9</strain>
    </source>
</reference>
<evidence type="ECO:0000256" key="1">
    <source>
        <dbReference type="SAM" id="MobiDB-lite"/>
    </source>
</evidence>
<dbReference type="OrthoDB" id="4366245at2759"/>